<feature type="signal peptide" evidence="3">
    <location>
        <begin position="1"/>
        <end position="27"/>
    </location>
</feature>
<name>A0AA42WH97_9BURK</name>
<dbReference type="PANTHER" id="PTHR11014">
    <property type="entry name" value="PEPTIDASE M20 FAMILY MEMBER"/>
    <property type="match status" value="1"/>
</dbReference>
<dbReference type="EMBL" id="JAOCKG010000019">
    <property type="protein sequence ID" value="MDH2054191.1"/>
    <property type="molecule type" value="Genomic_DNA"/>
</dbReference>
<dbReference type="GO" id="GO:0050118">
    <property type="term" value="F:N-acetyldiaminopimelate deacetylase activity"/>
    <property type="evidence" value="ECO:0007669"/>
    <property type="project" value="UniProtKB-ARBA"/>
</dbReference>
<feature type="binding site" evidence="2">
    <location>
        <position position="227"/>
    </location>
    <ligand>
        <name>Mn(2+)</name>
        <dbReference type="ChEBI" id="CHEBI:29035"/>
        <label>2</label>
    </ligand>
</feature>
<dbReference type="InterPro" id="IPR036264">
    <property type="entry name" value="Bact_exopeptidase_dim_dom"/>
</dbReference>
<dbReference type="Gene3D" id="3.30.70.360">
    <property type="match status" value="1"/>
</dbReference>
<dbReference type="RefSeq" id="WP_280029559.1">
    <property type="nucleotide sequence ID" value="NZ_JAOCKG010000019.1"/>
</dbReference>
<feature type="binding site" evidence="2">
    <location>
        <position position="155"/>
    </location>
    <ligand>
        <name>Mn(2+)</name>
        <dbReference type="ChEBI" id="CHEBI:29035"/>
        <label>2</label>
    </ligand>
</feature>
<evidence type="ECO:0000256" key="3">
    <source>
        <dbReference type="SAM" id="SignalP"/>
    </source>
</evidence>
<dbReference type="PANTHER" id="PTHR11014:SF63">
    <property type="entry name" value="METALLOPEPTIDASE, PUTATIVE (AFU_ORTHOLOGUE AFUA_6G09600)-RELATED"/>
    <property type="match status" value="1"/>
</dbReference>
<feature type="chain" id="PRO_5041241600" evidence="3">
    <location>
        <begin position="28"/>
        <end position="462"/>
    </location>
</feature>
<evidence type="ECO:0000313" key="5">
    <source>
        <dbReference type="EMBL" id="MDH2054191.1"/>
    </source>
</evidence>
<dbReference type="InterPro" id="IPR011650">
    <property type="entry name" value="Peptidase_M20_dimer"/>
</dbReference>
<dbReference type="GO" id="GO:0019877">
    <property type="term" value="P:diaminopimelate biosynthetic process"/>
    <property type="evidence" value="ECO:0007669"/>
    <property type="project" value="UniProtKB-ARBA"/>
</dbReference>
<evidence type="ECO:0000256" key="2">
    <source>
        <dbReference type="PIRSR" id="PIRSR005962-1"/>
    </source>
</evidence>
<dbReference type="SUPFAM" id="SSF53187">
    <property type="entry name" value="Zn-dependent exopeptidases"/>
    <property type="match status" value="1"/>
</dbReference>
<proteinExistence type="predicted"/>
<dbReference type="Proteomes" id="UP001161276">
    <property type="component" value="Unassembled WGS sequence"/>
</dbReference>
<dbReference type="Pfam" id="PF07687">
    <property type="entry name" value="M20_dimer"/>
    <property type="match status" value="1"/>
</dbReference>
<dbReference type="Gene3D" id="3.40.630.10">
    <property type="entry name" value="Zn peptidases"/>
    <property type="match status" value="1"/>
</dbReference>
<organism evidence="5 6">
    <name type="scientific">Achromobacter marplatensis</name>
    <dbReference type="NCBI Taxonomy" id="470868"/>
    <lineage>
        <taxon>Bacteria</taxon>
        <taxon>Pseudomonadati</taxon>
        <taxon>Pseudomonadota</taxon>
        <taxon>Betaproteobacteria</taxon>
        <taxon>Burkholderiales</taxon>
        <taxon>Alcaligenaceae</taxon>
        <taxon>Achromobacter</taxon>
    </lineage>
</organism>
<feature type="binding site" evidence="2">
    <location>
        <position position="429"/>
    </location>
    <ligand>
        <name>Mn(2+)</name>
        <dbReference type="ChEBI" id="CHEBI:29035"/>
        <label>2</label>
    </ligand>
</feature>
<dbReference type="PIRSF" id="PIRSF005962">
    <property type="entry name" value="Pept_M20D_amidohydro"/>
    <property type="match status" value="1"/>
</dbReference>
<keyword evidence="1" id="KW-0378">Hydrolase</keyword>
<gene>
    <name evidence="5" type="ORF">N5K24_27570</name>
</gene>
<dbReference type="NCBIfam" id="TIGR01891">
    <property type="entry name" value="amidohydrolases"/>
    <property type="match status" value="1"/>
</dbReference>
<dbReference type="GO" id="GO:0046872">
    <property type="term" value="F:metal ion binding"/>
    <property type="evidence" value="ECO:0007669"/>
    <property type="project" value="UniProtKB-KW"/>
</dbReference>
<keyword evidence="3" id="KW-0732">Signal</keyword>
<sequence>MQSRKTVFRLAPLALAAHLLMAGPAAAQSAPGTQGPLAPAPNAALSEQIDQRAKAIEDKLIAWRRDIHQHPELGNQETRTAKLVADHLRALGMDVKTGVAGTGVVAVLKGGKPGPVVALRADMDALPVKEQVDVPFASKAKGTYLGKEVDVMHACGHDTHTAILMATAEVLAGMKDQLPGSVKFIFQPAEESPADFEPDGKKIWGAKMMVQEGVLDNPKVDAIFGLHVSSAYPAGWLSWRSGPAMAAADQFWIDVTGRQTHGARPWSGIDPIVVSSQIILGLQTIPSRQINSMLEPAVITVGAIHGGNRMNIVPDNVAMTGTIRTYDEGMKKDIHQRIARTAEMIAQSAGARADVRVVELYNATVNNPALTEQMGSTLRRVAGEGNYGLQPKSTASEDFSFYQEKVPGMFFYLGVTPKGTDVEKAAPNHSPRFYVDESGLVNGVRALSNLTIDYMARAQKGS</sequence>
<dbReference type="FunFam" id="3.30.70.360:FF:000001">
    <property type="entry name" value="N-acetyldiaminopimelate deacetylase"/>
    <property type="match status" value="1"/>
</dbReference>
<comment type="cofactor">
    <cofactor evidence="2">
        <name>Mn(2+)</name>
        <dbReference type="ChEBI" id="CHEBI:29035"/>
    </cofactor>
    <text evidence="2">The Mn(2+) ion enhances activity.</text>
</comment>
<dbReference type="Pfam" id="PF01546">
    <property type="entry name" value="Peptidase_M20"/>
    <property type="match status" value="1"/>
</dbReference>
<dbReference type="InterPro" id="IPR002933">
    <property type="entry name" value="Peptidase_M20"/>
</dbReference>
<feature type="binding site" evidence="2">
    <location>
        <position position="191"/>
    </location>
    <ligand>
        <name>Mn(2+)</name>
        <dbReference type="ChEBI" id="CHEBI:29035"/>
        <label>2</label>
    </ligand>
</feature>
<feature type="domain" description="Peptidase M20 dimerisation" evidence="4">
    <location>
        <begin position="250"/>
        <end position="342"/>
    </location>
</feature>
<keyword evidence="2" id="KW-0479">Metal-binding</keyword>
<comment type="caution">
    <text evidence="5">The sequence shown here is derived from an EMBL/GenBank/DDBJ whole genome shotgun (WGS) entry which is preliminary data.</text>
</comment>
<protein>
    <submittedName>
        <fullName evidence="5">Amidohydrolase</fullName>
    </submittedName>
</protein>
<keyword evidence="2" id="KW-0464">Manganese</keyword>
<reference evidence="5" key="1">
    <citation type="submission" date="2022-09" db="EMBL/GenBank/DDBJ databases">
        <title>Intensive care unit water sources are persistently colonized with multi-drug resistant bacteria and are the site of extensive horizontal gene transfer of antibiotic resistance genes.</title>
        <authorList>
            <person name="Diorio-Toth L."/>
        </authorList>
    </citation>
    <scope>NUCLEOTIDE SEQUENCE</scope>
    <source>
        <strain evidence="5">GD03676</strain>
    </source>
</reference>
<dbReference type="AlphaFoldDB" id="A0AA42WH97"/>
<evidence type="ECO:0000256" key="1">
    <source>
        <dbReference type="ARBA" id="ARBA00022801"/>
    </source>
</evidence>
<dbReference type="InterPro" id="IPR017439">
    <property type="entry name" value="Amidohydrolase"/>
</dbReference>
<evidence type="ECO:0000313" key="6">
    <source>
        <dbReference type="Proteomes" id="UP001161276"/>
    </source>
</evidence>
<accession>A0AA42WH97</accession>
<evidence type="ECO:0000259" key="4">
    <source>
        <dbReference type="Pfam" id="PF07687"/>
    </source>
</evidence>
<feature type="binding site" evidence="2">
    <location>
        <position position="157"/>
    </location>
    <ligand>
        <name>Mn(2+)</name>
        <dbReference type="ChEBI" id="CHEBI:29035"/>
        <label>2</label>
    </ligand>
</feature>
<dbReference type="SUPFAM" id="SSF55031">
    <property type="entry name" value="Bacterial exopeptidase dimerisation domain"/>
    <property type="match status" value="1"/>
</dbReference>